<dbReference type="PANTHER" id="PTHR47844:SF1">
    <property type="entry name" value="EXOSTOSIN-LIKE 2"/>
    <property type="match status" value="1"/>
</dbReference>
<dbReference type="Pfam" id="PF13641">
    <property type="entry name" value="Glyco_tranf_2_3"/>
    <property type="match status" value="1"/>
</dbReference>
<dbReference type="VEuPathDB" id="FungiDB:LCOR_00589.1"/>
<organism evidence="9 10">
    <name type="scientific">Lichtheimia corymbifera JMRC:FSU:9682</name>
    <dbReference type="NCBI Taxonomy" id="1263082"/>
    <lineage>
        <taxon>Eukaryota</taxon>
        <taxon>Fungi</taxon>
        <taxon>Fungi incertae sedis</taxon>
        <taxon>Mucoromycota</taxon>
        <taxon>Mucoromycotina</taxon>
        <taxon>Mucoromycetes</taxon>
        <taxon>Mucorales</taxon>
        <taxon>Lichtheimiaceae</taxon>
        <taxon>Lichtheimia</taxon>
    </lineage>
</organism>
<evidence type="ECO:0000256" key="7">
    <source>
        <dbReference type="ARBA" id="ARBA00023180"/>
    </source>
</evidence>
<dbReference type="STRING" id="1263082.A0A068RGF7"/>
<keyword evidence="3" id="KW-0808">Transferase</keyword>
<protein>
    <submittedName>
        <fullName evidence="9">Glycosyltransferase family 2 protein</fullName>
    </submittedName>
</protein>
<evidence type="ECO:0000256" key="8">
    <source>
        <dbReference type="SAM" id="Phobius"/>
    </source>
</evidence>
<evidence type="ECO:0000256" key="1">
    <source>
        <dbReference type="ARBA" id="ARBA00004370"/>
    </source>
</evidence>
<dbReference type="OrthoDB" id="2849215at2759"/>
<evidence type="ECO:0000313" key="10">
    <source>
        <dbReference type="Proteomes" id="UP000027586"/>
    </source>
</evidence>
<dbReference type="GO" id="GO:0016020">
    <property type="term" value="C:membrane"/>
    <property type="evidence" value="ECO:0007669"/>
    <property type="project" value="UniProtKB-SubCell"/>
</dbReference>
<dbReference type="AlphaFoldDB" id="A0A068RGF7"/>
<feature type="transmembrane region" description="Helical" evidence="8">
    <location>
        <begin position="12"/>
        <end position="38"/>
    </location>
</feature>
<dbReference type="InterPro" id="IPR052427">
    <property type="entry name" value="Glycosyltrans_GT2/GT47"/>
</dbReference>
<evidence type="ECO:0000256" key="5">
    <source>
        <dbReference type="ARBA" id="ARBA00022989"/>
    </source>
</evidence>
<keyword evidence="10" id="KW-1185">Reference proteome</keyword>
<comment type="caution">
    <text evidence="9">The sequence shown here is derived from an EMBL/GenBank/DDBJ whole genome shotgun (WGS) entry which is preliminary data.</text>
</comment>
<accession>A0A068RGF7</accession>
<dbReference type="Proteomes" id="UP000027586">
    <property type="component" value="Unassembled WGS sequence"/>
</dbReference>
<keyword evidence="7" id="KW-0325">Glycoprotein</keyword>
<evidence type="ECO:0000256" key="6">
    <source>
        <dbReference type="ARBA" id="ARBA00023136"/>
    </source>
</evidence>
<keyword evidence="4 8" id="KW-0812">Transmembrane</keyword>
<feature type="transmembrane region" description="Helical" evidence="8">
    <location>
        <begin position="387"/>
        <end position="411"/>
    </location>
</feature>
<evidence type="ECO:0000256" key="2">
    <source>
        <dbReference type="ARBA" id="ARBA00022676"/>
    </source>
</evidence>
<keyword evidence="2" id="KW-0328">Glycosyltransferase</keyword>
<evidence type="ECO:0000313" key="9">
    <source>
        <dbReference type="EMBL" id="CDH48820.1"/>
    </source>
</evidence>
<name>A0A068RGF7_9FUNG</name>
<comment type="subcellular location">
    <subcellularLocation>
        <location evidence="1">Membrane</location>
    </subcellularLocation>
</comment>
<proteinExistence type="predicted"/>
<evidence type="ECO:0000256" key="4">
    <source>
        <dbReference type="ARBA" id="ARBA00022692"/>
    </source>
</evidence>
<feature type="transmembrane region" description="Helical" evidence="8">
    <location>
        <begin position="311"/>
        <end position="337"/>
    </location>
</feature>
<dbReference type="GO" id="GO:0016757">
    <property type="term" value="F:glycosyltransferase activity"/>
    <property type="evidence" value="ECO:0007669"/>
    <property type="project" value="UniProtKB-KW"/>
</dbReference>
<dbReference type="EMBL" id="CBTN010000002">
    <property type="protein sequence ID" value="CDH48820.1"/>
    <property type="molecule type" value="Genomic_DNA"/>
</dbReference>
<keyword evidence="5 8" id="KW-1133">Transmembrane helix</keyword>
<dbReference type="PANTHER" id="PTHR47844">
    <property type="entry name" value="SYNTHASE CPS1, PUTATIVE (AFU_ORTHOLOGUE AFUA_7G02500)-RELATED"/>
    <property type="match status" value="1"/>
</dbReference>
<feature type="transmembrane region" description="Helical" evidence="8">
    <location>
        <begin position="344"/>
        <end position="367"/>
    </location>
</feature>
<keyword evidence="6 8" id="KW-0472">Membrane</keyword>
<evidence type="ECO:0000256" key="3">
    <source>
        <dbReference type="ARBA" id="ARBA00022679"/>
    </source>
</evidence>
<reference evidence="9" key="1">
    <citation type="submission" date="2013-08" db="EMBL/GenBank/DDBJ databases">
        <title>Gene expansion shapes genome architecture in the human pathogen Lichtheimia corymbifera: an evolutionary genomics analysis in the ancient terrestrial Mucorales (Mucoromycotina).</title>
        <authorList>
            <person name="Schwartze V.U."/>
            <person name="Winter S."/>
            <person name="Shelest E."/>
            <person name="Marcet-Houben M."/>
            <person name="Horn F."/>
            <person name="Wehner S."/>
            <person name="Hoffmann K."/>
            <person name="Riege K."/>
            <person name="Sammeth M."/>
            <person name="Nowrousian M."/>
            <person name="Valiante V."/>
            <person name="Linde J."/>
            <person name="Jacobsen I.D."/>
            <person name="Marz M."/>
            <person name="Brakhage A.A."/>
            <person name="Gabaldon T."/>
            <person name="Bocker S."/>
            <person name="Voigt K."/>
        </authorList>
    </citation>
    <scope>NUCLEOTIDE SEQUENCE [LARGE SCALE GENOMIC DNA]</scope>
    <source>
        <strain evidence="9">FSU 9682</strain>
    </source>
</reference>
<sequence length="459" mass="53071">MVHLAEGDCFIPLLLLSATFCVCRGFWCMIKVYAWFLYKPHKPTPTPTYKAAQDVTILVSTTSTKMIPKPVIQCWLSCYVKQVIIVTEETAVDGSLEMIANEQKQLRVITMPQSDMRERFLEGIKAVTTDIIVLGDQKMTWKPSVLDWILTCFEDLKIGAVDITSASAHEKGDFQSVWNMMERFHASVSNCEAAASTHIDGGTTTIWDSIPAYRTVILKDPSFQETFKHDLWFGKPLQGFADAKHHIWRWMITHGWNTHSQICEEEDALISRSCTHDRCFVRLMLHYSRSALRSDLLSLFVTRRIWCRHPYTALVMLSGMLDPFVLLFIFATVIAFLGRQIQQLGLITAYPVPAWVILVAYILWILLSCAMELLPHFTRQPADVLYLPFWIIFIHFIAILKLYSFCTMYAISSTNEERYRQDKQERVIRHSQPQQNDIASRPFYISPYTDPRVDYFVHK</sequence>
<gene>
    <name evidence="9" type="ORF">LCOR_00589.1</name>
</gene>